<dbReference type="Proteomes" id="UP000433883">
    <property type="component" value="Unassembled WGS sequence"/>
</dbReference>
<name>A0A8H3YNI4_VENIN</name>
<evidence type="ECO:0000313" key="2">
    <source>
        <dbReference type="EMBL" id="KAE9979706.1"/>
    </source>
</evidence>
<accession>A0A8H3YNI4</accession>
<dbReference type="AlphaFoldDB" id="A0A8H3YNI4"/>
<sequence length="215" mass="24735">MAERDREPTTFLSLPREIRQRILFNSIRPQQVQQDFIFNKRLLSLDNNIMAIILSYTSGTNTYLSETSEKTDIDTFDNFCTAVHQLRDYGIIPAHLVGYAEKLASLHSTIREDMPWVLRNWLGMLIINLLAFISPAPTPTHEEPIRRQSIYVAEAFGGRRRVDKFTKQGLKSTKAYRIAIRKAINTFNAEWKLTGLVLLGPSFQRYSPNVKNFVG</sequence>
<evidence type="ECO:0000313" key="5">
    <source>
        <dbReference type="Proteomes" id="UP000490939"/>
    </source>
</evidence>
<comment type="caution">
    <text evidence="1">The sequence shown here is derived from an EMBL/GenBank/DDBJ whole genome shotgun (WGS) entry which is preliminary data.</text>
</comment>
<dbReference type="OrthoDB" id="3931474at2759"/>
<dbReference type="EMBL" id="WNWS01000536">
    <property type="protein sequence ID" value="KAE9966173.1"/>
    <property type="molecule type" value="Genomic_DNA"/>
</dbReference>
<keyword evidence="5" id="KW-1185">Reference proteome</keyword>
<dbReference type="EMBL" id="WNWR01000378">
    <property type="protein sequence ID" value="KAE9980821.1"/>
    <property type="molecule type" value="Genomic_DNA"/>
</dbReference>
<evidence type="ECO:0000313" key="3">
    <source>
        <dbReference type="EMBL" id="KAE9980821.1"/>
    </source>
</evidence>
<organism evidence="1 4">
    <name type="scientific">Venturia inaequalis</name>
    <name type="common">Apple scab fungus</name>
    <dbReference type="NCBI Taxonomy" id="5025"/>
    <lineage>
        <taxon>Eukaryota</taxon>
        <taxon>Fungi</taxon>
        <taxon>Dikarya</taxon>
        <taxon>Ascomycota</taxon>
        <taxon>Pezizomycotina</taxon>
        <taxon>Dothideomycetes</taxon>
        <taxon>Pleosporomycetidae</taxon>
        <taxon>Venturiales</taxon>
        <taxon>Venturiaceae</taxon>
        <taxon>Venturia</taxon>
    </lineage>
</organism>
<dbReference type="Proteomes" id="UP000490939">
    <property type="component" value="Unassembled WGS sequence"/>
</dbReference>
<proteinExistence type="predicted"/>
<dbReference type="Proteomes" id="UP000447873">
    <property type="component" value="Unassembled WGS sequence"/>
</dbReference>
<evidence type="ECO:0000313" key="4">
    <source>
        <dbReference type="Proteomes" id="UP000447873"/>
    </source>
</evidence>
<gene>
    <name evidence="2" type="ORF">BLS_009519</name>
    <name evidence="3" type="ORF">EG327_006432</name>
    <name evidence="1" type="ORF">EG328_009108</name>
</gene>
<protein>
    <submittedName>
        <fullName evidence="1">Uncharacterized protein</fullName>
    </submittedName>
</protein>
<dbReference type="EMBL" id="WNWQ01000088">
    <property type="protein sequence ID" value="KAE9979706.1"/>
    <property type="molecule type" value="Genomic_DNA"/>
</dbReference>
<reference evidence="1 4" key="1">
    <citation type="submission" date="2018-12" db="EMBL/GenBank/DDBJ databases">
        <title>Venturia inaequalis Genome Resource.</title>
        <authorList>
            <person name="Lichtner F.J."/>
        </authorList>
    </citation>
    <scope>NUCLEOTIDE SEQUENCE [LARGE SCALE GENOMIC DNA]</scope>
    <source>
        <strain evidence="1 4">120213</strain>
        <strain evidence="2">Bline_iso_100314</strain>
        <strain evidence="3 5">DMI_063113</strain>
    </source>
</reference>
<evidence type="ECO:0000313" key="1">
    <source>
        <dbReference type="EMBL" id="KAE9966173.1"/>
    </source>
</evidence>